<reference evidence="2" key="1">
    <citation type="journal article" date="2016" name="Nature">
        <title>Genome evolution in the allotetraploid frog Xenopus laevis.</title>
        <authorList>
            <person name="Session A.M."/>
            <person name="Uno Y."/>
            <person name="Kwon T."/>
            <person name="Chapman J.A."/>
            <person name="Toyoda A."/>
            <person name="Takahashi S."/>
            <person name="Fukui A."/>
            <person name="Hikosaka A."/>
            <person name="Suzuki A."/>
            <person name="Kondo M."/>
            <person name="van Heeringen S.J."/>
            <person name="Quigley I."/>
            <person name="Heinz S."/>
            <person name="Ogino H."/>
            <person name="Ochi H."/>
            <person name="Hellsten U."/>
            <person name="Lyons J.B."/>
            <person name="Simakov O."/>
            <person name="Putnam N."/>
            <person name="Stites J."/>
            <person name="Kuroki Y."/>
            <person name="Tanaka T."/>
            <person name="Michiue T."/>
            <person name="Watanabe M."/>
            <person name="Bogdanovic O."/>
            <person name="Lister R."/>
            <person name="Georgiou G."/>
            <person name="Paranjpe S.S."/>
            <person name="van Kruijsbergen I."/>
            <person name="Shu S."/>
            <person name="Carlson J."/>
            <person name="Kinoshita T."/>
            <person name="Ohta Y."/>
            <person name="Mawaribuchi S."/>
            <person name="Jenkins J."/>
            <person name="Grimwood J."/>
            <person name="Schmutz J."/>
            <person name="Mitros T."/>
            <person name="Mozaffari S.V."/>
            <person name="Suzuki Y."/>
            <person name="Haramoto Y."/>
            <person name="Yamamoto T.S."/>
            <person name="Takagi C."/>
            <person name="Heald R."/>
            <person name="Miller K."/>
            <person name="Haudenschild C."/>
            <person name="Kitzman J."/>
            <person name="Nakayama T."/>
            <person name="Izutsu Y."/>
            <person name="Robert J."/>
            <person name="Fortriede J."/>
            <person name="Burns K."/>
            <person name="Lotay V."/>
            <person name="Karimi K."/>
            <person name="Yasuoka Y."/>
            <person name="Dichmann D.S."/>
            <person name="Flajnik M.F."/>
            <person name="Houston D.W."/>
            <person name="Shendure J."/>
            <person name="DuPasquier L."/>
            <person name="Vize P.D."/>
            <person name="Zorn A.M."/>
            <person name="Ito M."/>
            <person name="Marcotte E.M."/>
            <person name="Wallingford J.B."/>
            <person name="Ito Y."/>
            <person name="Asashima M."/>
            <person name="Ueno N."/>
            <person name="Matsuda Y."/>
            <person name="Veenstra G.J."/>
            <person name="Fujiyama A."/>
            <person name="Harland R.M."/>
            <person name="Taira M."/>
            <person name="Rokhsar D.S."/>
        </authorList>
    </citation>
    <scope>NUCLEOTIDE SEQUENCE [LARGE SCALE GENOMIC DNA]</scope>
    <source>
        <strain evidence="2">J</strain>
    </source>
</reference>
<dbReference type="Proteomes" id="UP000694892">
    <property type="component" value="Chromosome 7S"/>
</dbReference>
<dbReference type="AlphaFoldDB" id="A0A974HAW1"/>
<evidence type="ECO:0000313" key="1">
    <source>
        <dbReference type="EMBL" id="OCT71030.1"/>
    </source>
</evidence>
<accession>A0A974HAW1</accession>
<dbReference type="EMBL" id="CM004479">
    <property type="protein sequence ID" value="OCT71030.1"/>
    <property type="molecule type" value="Genomic_DNA"/>
</dbReference>
<gene>
    <name evidence="1" type="ORF">XELAEV_18037939mg</name>
</gene>
<organism evidence="1 2">
    <name type="scientific">Xenopus laevis</name>
    <name type="common">African clawed frog</name>
    <dbReference type="NCBI Taxonomy" id="8355"/>
    <lineage>
        <taxon>Eukaryota</taxon>
        <taxon>Metazoa</taxon>
        <taxon>Chordata</taxon>
        <taxon>Craniata</taxon>
        <taxon>Vertebrata</taxon>
        <taxon>Euteleostomi</taxon>
        <taxon>Amphibia</taxon>
        <taxon>Batrachia</taxon>
        <taxon>Anura</taxon>
        <taxon>Pipoidea</taxon>
        <taxon>Pipidae</taxon>
        <taxon>Xenopodinae</taxon>
        <taxon>Xenopus</taxon>
        <taxon>Xenopus</taxon>
    </lineage>
</organism>
<proteinExistence type="predicted"/>
<sequence length="108" mass="12067">MWLAYELLPGMIITHIRPMPVMMCALCCYSSDLETSMARAPFLINGHKPCKRHLQGYDRPDNTLQNSVSSGEICTFAWRSVAHIAVTSHTNSSPVSLYGRNSLSVAFY</sequence>
<protein>
    <submittedName>
        <fullName evidence="1">Uncharacterized protein</fullName>
    </submittedName>
</protein>
<evidence type="ECO:0000313" key="2">
    <source>
        <dbReference type="Proteomes" id="UP000694892"/>
    </source>
</evidence>
<name>A0A974HAW1_XENLA</name>